<feature type="transmembrane region" description="Helical" evidence="1">
    <location>
        <begin position="5"/>
        <end position="21"/>
    </location>
</feature>
<evidence type="ECO:0000313" key="3">
    <source>
        <dbReference type="Proteomes" id="UP000051311"/>
    </source>
</evidence>
<dbReference type="OrthoDB" id="2326874at2"/>
<gene>
    <name evidence="2" type="ORF">FC37_GL000301</name>
</gene>
<protein>
    <submittedName>
        <fullName evidence="2">Putative cytosolic protein</fullName>
    </submittedName>
</protein>
<keyword evidence="1" id="KW-0812">Transmembrane</keyword>
<dbReference type="EMBL" id="AZEL01000071">
    <property type="protein sequence ID" value="KRL20185.1"/>
    <property type="molecule type" value="Genomic_DNA"/>
</dbReference>
<dbReference type="eggNOG" id="ENOG5030AS9">
    <property type="taxonomic scope" value="Bacteria"/>
</dbReference>
<organism evidence="2 3">
    <name type="scientific">Lactobacillus gallinarum DSM 10532 = JCM 2011</name>
    <dbReference type="NCBI Taxonomy" id="1423748"/>
    <lineage>
        <taxon>Bacteria</taxon>
        <taxon>Bacillati</taxon>
        <taxon>Bacillota</taxon>
        <taxon>Bacilli</taxon>
        <taxon>Lactobacillales</taxon>
        <taxon>Lactobacillaceae</taxon>
        <taxon>Lactobacillus</taxon>
    </lineage>
</organism>
<evidence type="ECO:0000313" key="2">
    <source>
        <dbReference type="EMBL" id="KRL20185.1"/>
    </source>
</evidence>
<accession>A0A0R1NK26</accession>
<reference evidence="2 3" key="1">
    <citation type="journal article" date="2015" name="Genome Announc.">
        <title>Expanding the biotechnology potential of lactobacilli through comparative genomics of 213 strains and associated genera.</title>
        <authorList>
            <person name="Sun Z."/>
            <person name="Harris H.M."/>
            <person name="McCann A."/>
            <person name="Guo C."/>
            <person name="Argimon S."/>
            <person name="Zhang W."/>
            <person name="Yang X."/>
            <person name="Jeffery I.B."/>
            <person name="Cooney J.C."/>
            <person name="Kagawa T.F."/>
            <person name="Liu W."/>
            <person name="Song Y."/>
            <person name="Salvetti E."/>
            <person name="Wrobel A."/>
            <person name="Rasinkangas P."/>
            <person name="Parkhill J."/>
            <person name="Rea M.C."/>
            <person name="O'Sullivan O."/>
            <person name="Ritari J."/>
            <person name="Douillard F.P."/>
            <person name="Paul Ross R."/>
            <person name="Yang R."/>
            <person name="Briner A.E."/>
            <person name="Felis G.E."/>
            <person name="de Vos W.M."/>
            <person name="Barrangou R."/>
            <person name="Klaenhammer T.R."/>
            <person name="Caufield P.W."/>
            <person name="Cui Y."/>
            <person name="Zhang H."/>
            <person name="O'Toole P.W."/>
        </authorList>
    </citation>
    <scope>NUCLEOTIDE SEQUENCE [LARGE SCALE GENOMIC DNA]</scope>
    <source>
        <strain evidence="2 3">DSM 10532</strain>
    </source>
</reference>
<feature type="transmembrane region" description="Helical" evidence="1">
    <location>
        <begin position="41"/>
        <end position="62"/>
    </location>
</feature>
<evidence type="ECO:0000256" key="1">
    <source>
        <dbReference type="SAM" id="Phobius"/>
    </source>
</evidence>
<comment type="caution">
    <text evidence="2">The sequence shown here is derived from an EMBL/GenBank/DDBJ whole genome shotgun (WGS) entry which is preliminary data.</text>
</comment>
<dbReference type="RefSeq" id="WP_025006192.1">
    <property type="nucleotide sequence ID" value="NZ_AZEL01000071.1"/>
</dbReference>
<name>A0A0R1NK26_9LACO</name>
<dbReference type="AlphaFoldDB" id="A0A0R1NK26"/>
<dbReference type="PATRIC" id="fig|1423748.3.peg.317"/>
<sequence>MREGLIILVALIGAGFIVYYFDKYRNRRYPESKPQNQGGNWDAFWAFLFPFIGFIMAIYFAIAKRNKFRAKTCVLWALGGMAFNAIWYLLFR</sequence>
<dbReference type="STRING" id="1423748.FC37_GL000301"/>
<feature type="transmembrane region" description="Helical" evidence="1">
    <location>
        <begin position="74"/>
        <end position="91"/>
    </location>
</feature>
<dbReference type="Proteomes" id="UP000051311">
    <property type="component" value="Unassembled WGS sequence"/>
</dbReference>
<keyword evidence="1" id="KW-0472">Membrane</keyword>
<proteinExistence type="predicted"/>
<keyword evidence="1" id="KW-1133">Transmembrane helix</keyword>